<evidence type="ECO:0000256" key="7">
    <source>
        <dbReference type="ARBA" id="ARBA00023134"/>
    </source>
</evidence>
<comment type="similarity">
    <text evidence="8 10">Belongs to the adenylosuccinate synthetase family.</text>
</comment>
<dbReference type="InterPro" id="IPR001114">
    <property type="entry name" value="Adenylosuccinate_synthetase"/>
</dbReference>
<feature type="binding site" description="in other chain" evidence="8">
    <location>
        <begin position="38"/>
        <end position="41"/>
    </location>
    <ligand>
        <name>IMP</name>
        <dbReference type="ChEBI" id="CHEBI:58053"/>
        <note>ligand shared between dimeric partners</note>
    </ligand>
</feature>
<dbReference type="InterPro" id="IPR042110">
    <property type="entry name" value="Adenylosuccinate_synth_dom2"/>
</dbReference>
<dbReference type="EMBL" id="BMFS01000001">
    <property type="protein sequence ID" value="GGG90232.1"/>
    <property type="molecule type" value="Genomic_DNA"/>
</dbReference>
<dbReference type="PANTHER" id="PTHR11846:SF0">
    <property type="entry name" value="ADENYLOSUCCINATE SYNTHETASE"/>
    <property type="match status" value="1"/>
</dbReference>
<dbReference type="InterPro" id="IPR042109">
    <property type="entry name" value="Adenylosuccinate_synth_dom1"/>
</dbReference>
<feature type="binding site" evidence="8">
    <location>
        <begin position="12"/>
        <end position="18"/>
    </location>
    <ligand>
        <name>GTP</name>
        <dbReference type="ChEBI" id="CHEBI:37565"/>
    </ligand>
</feature>
<feature type="binding site" evidence="8">
    <location>
        <begin position="330"/>
        <end position="332"/>
    </location>
    <ligand>
        <name>GTP</name>
        <dbReference type="ChEBI" id="CHEBI:37565"/>
    </ligand>
</feature>
<gene>
    <name evidence="8 11" type="primary">purA</name>
    <name evidence="11" type="ORF">GCM10007420_01610</name>
</gene>
<feature type="binding site" description="in other chain" evidence="8">
    <location>
        <position position="129"/>
    </location>
    <ligand>
        <name>IMP</name>
        <dbReference type="ChEBI" id="CHEBI:58053"/>
        <note>ligand shared between dimeric partners</note>
    </ligand>
</feature>
<dbReference type="Proteomes" id="UP000648722">
    <property type="component" value="Unassembled WGS sequence"/>
</dbReference>
<comment type="caution">
    <text evidence="11">The sequence shown here is derived from an EMBL/GenBank/DDBJ whole genome shotgun (WGS) entry which is preliminary data.</text>
</comment>
<feature type="binding site" evidence="8">
    <location>
        <position position="13"/>
    </location>
    <ligand>
        <name>Mg(2+)</name>
        <dbReference type="ChEBI" id="CHEBI:18420"/>
    </ligand>
</feature>
<feature type="binding site" evidence="8">
    <location>
        <begin position="40"/>
        <end position="42"/>
    </location>
    <ligand>
        <name>GTP</name>
        <dbReference type="ChEBI" id="CHEBI:37565"/>
    </ligand>
</feature>
<accession>A0ABQ1XDK9</accession>
<keyword evidence="6 8" id="KW-0460">Magnesium</keyword>
<dbReference type="NCBIfam" id="NF002223">
    <property type="entry name" value="PRK01117.1"/>
    <property type="match status" value="1"/>
</dbReference>
<comment type="function">
    <text evidence="8">Plays an important role in the de novo pathway of purine nucleotide biosynthesis. Catalyzes the first committed step in the biosynthesis of AMP from IMP.</text>
</comment>
<protein>
    <recommendedName>
        <fullName evidence="8 10">Adenylosuccinate synthetase</fullName>
        <shortName evidence="8">AMPSase</shortName>
        <shortName evidence="8">AdSS</shortName>
        <ecNumber evidence="8 10">6.3.4.4</ecNumber>
    </recommendedName>
    <alternativeName>
        <fullName evidence="8">IMP--aspartate ligase</fullName>
    </alternativeName>
</protein>
<evidence type="ECO:0000256" key="6">
    <source>
        <dbReference type="ARBA" id="ARBA00022842"/>
    </source>
</evidence>
<reference evidence="12" key="1">
    <citation type="journal article" date="2019" name="Int. J. Syst. Evol. Microbiol.">
        <title>The Global Catalogue of Microorganisms (GCM) 10K type strain sequencing project: providing services to taxonomists for standard genome sequencing and annotation.</title>
        <authorList>
            <consortium name="The Broad Institute Genomics Platform"/>
            <consortium name="The Broad Institute Genome Sequencing Center for Infectious Disease"/>
            <person name="Wu L."/>
            <person name="Ma J."/>
        </authorList>
    </citation>
    <scope>NUCLEOTIDE SEQUENCE [LARGE SCALE GENOMIC DNA]</scope>
    <source>
        <strain evidence="12">CGMCC 1.12766</strain>
    </source>
</reference>
<dbReference type="PROSITE" id="PS01266">
    <property type="entry name" value="ADENYLOSUCCIN_SYN_1"/>
    <property type="match status" value="1"/>
</dbReference>
<feature type="binding site" evidence="8">
    <location>
        <position position="143"/>
    </location>
    <ligand>
        <name>IMP</name>
        <dbReference type="ChEBI" id="CHEBI:58053"/>
        <note>ligand shared between dimeric partners</note>
    </ligand>
</feature>
<evidence type="ECO:0000256" key="10">
    <source>
        <dbReference type="RuleBase" id="RU000520"/>
    </source>
</evidence>
<feature type="binding site" description="in other chain" evidence="8">
    <location>
        <position position="223"/>
    </location>
    <ligand>
        <name>IMP</name>
        <dbReference type="ChEBI" id="CHEBI:58053"/>
        <note>ligand shared between dimeric partners</note>
    </ligand>
</feature>
<dbReference type="Gene3D" id="1.10.300.10">
    <property type="entry name" value="Adenylosuccinate Synthetase, subunit A, domain 2"/>
    <property type="match status" value="1"/>
</dbReference>
<evidence type="ECO:0000256" key="1">
    <source>
        <dbReference type="ARBA" id="ARBA00011738"/>
    </source>
</evidence>
<feature type="active site" description="Proton donor" evidence="8">
    <location>
        <position position="41"/>
    </location>
</feature>
<dbReference type="EC" id="6.3.4.4" evidence="8 10"/>
<keyword evidence="8" id="KW-0963">Cytoplasm</keyword>
<keyword evidence="12" id="KW-1185">Reference proteome</keyword>
<feature type="binding site" evidence="8">
    <location>
        <begin position="298"/>
        <end position="304"/>
    </location>
    <ligand>
        <name>substrate</name>
    </ligand>
</feature>
<feature type="binding site" evidence="8">
    <location>
        <position position="304"/>
    </location>
    <ligand>
        <name>GTP</name>
        <dbReference type="ChEBI" id="CHEBI:37565"/>
    </ligand>
</feature>
<comment type="subunit">
    <text evidence="1 8">Homodimer.</text>
</comment>
<dbReference type="InterPro" id="IPR033128">
    <property type="entry name" value="Adenylosuccin_syn_Lys_AS"/>
</dbReference>
<evidence type="ECO:0000256" key="5">
    <source>
        <dbReference type="ARBA" id="ARBA00022755"/>
    </source>
</evidence>
<dbReference type="InterPro" id="IPR042111">
    <property type="entry name" value="Adenylosuccinate_synth_dom3"/>
</dbReference>
<evidence type="ECO:0000313" key="12">
    <source>
        <dbReference type="Proteomes" id="UP000648722"/>
    </source>
</evidence>
<dbReference type="Gene3D" id="3.90.170.10">
    <property type="entry name" value="Adenylosuccinate Synthetase, subunit A, domain 3"/>
    <property type="match status" value="1"/>
</dbReference>
<dbReference type="PROSITE" id="PS00513">
    <property type="entry name" value="ADENYLOSUCCIN_SYN_2"/>
    <property type="match status" value="1"/>
</dbReference>
<keyword evidence="3 8" id="KW-0479">Metal-binding</keyword>
<dbReference type="SMART" id="SM00788">
    <property type="entry name" value="Adenylsucc_synt"/>
    <property type="match status" value="1"/>
</dbReference>
<keyword evidence="5 8" id="KW-0658">Purine biosynthesis</keyword>
<feature type="binding site" description="in other chain" evidence="8">
    <location>
        <begin position="13"/>
        <end position="16"/>
    </location>
    <ligand>
        <name>IMP</name>
        <dbReference type="ChEBI" id="CHEBI:58053"/>
        <note>ligand shared between dimeric partners</note>
    </ligand>
</feature>
<dbReference type="CDD" id="cd03108">
    <property type="entry name" value="AdSS"/>
    <property type="match status" value="1"/>
</dbReference>
<dbReference type="PANTHER" id="PTHR11846">
    <property type="entry name" value="ADENYLOSUCCINATE SYNTHETASE"/>
    <property type="match status" value="1"/>
</dbReference>
<dbReference type="Gene3D" id="3.40.440.10">
    <property type="entry name" value="Adenylosuccinate Synthetase, subunit A, domain 1"/>
    <property type="match status" value="1"/>
</dbReference>
<dbReference type="InterPro" id="IPR027417">
    <property type="entry name" value="P-loop_NTPase"/>
</dbReference>
<evidence type="ECO:0000256" key="8">
    <source>
        <dbReference type="HAMAP-Rule" id="MF_00011"/>
    </source>
</evidence>
<evidence type="ECO:0000256" key="2">
    <source>
        <dbReference type="ARBA" id="ARBA00022598"/>
    </source>
</evidence>
<comment type="catalytic activity">
    <reaction evidence="8 10">
        <text>IMP + L-aspartate + GTP = N(6)-(1,2-dicarboxyethyl)-AMP + GDP + phosphate + 2 H(+)</text>
        <dbReference type="Rhea" id="RHEA:15753"/>
        <dbReference type="ChEBI" id="CHEBI:15378"/>
        <dbReference type="ChEBI" id="CHEBI:29991"/>
        <dbReference type="ChEBI" id="CHEBI:37565"/>
        <dbReference type="ChEBI" id="CHEBI:43474"/>
        <dbReference type="ChEBI" id="CHEBI:57567"/>
        <dbReference type="ChEBI" id="CHEBI:58053"/>
        <dbReference type="ChEBI" id="CHEBI:58189"/>
        <dbReference type="EC" id="6.3.4.4"/>
    </reaction>
</comment>
<dbReference type="SUPFAM" id="SSF52540">
    <property type="entry name" value="P-loop containing nucleoside triphosphate hydrolases"/>
    <property type="match status" value="1"/>
</dbReference>
<feature type="binding site" description="in other chain" evidence="8">
    <location>
        <position position="302"/>
    </location>
    <ligand>
        <name>IMP</name>
        <dbReference type="ChEBI" id="CHEBI:58053"/>
        <note>ligand shared between dimeric partners</note>
    </ligand>
</feature>
<dbReference type="InterPro" id="IPR018220">
    <property type="entry name" value="Adenylosuccin_syn_GTP-bd"/>
</dbReference>
<keyword evidence="2 8" id="KW-0436">Ligase</keyword>
<evidence type="ECO:0000256" key="9">
    <source>
        <dbReference type="PROSITE-ProRule" id="PRU10134"/>
    </source>
</evidence>
<keyword evidence="4 8" id="KW-0547">Nucleotide-binding</keyword>
<comment type="subcellular location">
    <subcellularLocation>
        <location evidence="8">Cytoplasm</location>
    </subcellularLocation>
</comment>
<feature type="binding site" evidence="8">
    <location>
        <begin position="412"/>
        <end position="414"/>
    </location>
    <ligand>
        <name>GTP</name>
        <dbReference type="ChEBI" id="CHEBI:37565"/>
    </ligand>
</feature>
<evidence type="ECO:0000313" key="11">
    <source>
        <dbReference type="EMBL" id="GGG90232.1"/>
    </source>
</evidence>
<feature type="active site" description="Proton acceptor" evidence="8">
    <location>
        <position position="13"/>
    </location>
</feature>
<comment type="pathway">
    <text evidence="8 10">Purine metabolism; AMP biosynthesis via de novo pathway; AMP from IMP: step 1/2.</text>
</comment>
<evidence type="ECO:0000256" key="4">
    <source>
        <dbReference type="ARBA" id="ARBA00022741"/>
    </source>
</evidence>
<evidence type="ECO:0000256" key="3">
    <source>
        <dbReference type="ARBA" id="ARBA00022723"/>
    </source>
</evidence>
<feature type="active site" evidence="9">
    <location>
        <position position="140"/>
    </location>
</feature>
<comment type="cofactor">
    <cofactor evidence="8">
        <name>Mg(2+)</name>
        <dbReference type="ChEBI" id="CHEBI:18420"/>
    </cofactor>
    <text evidence="8">Binds 1 Mg(2+) ion per subunit.</text>
</comment>
<feature type="binding site" description="in other chain" evidence="8">
    <location>
        <position position="238"/>
    </location>
    <ligand>
        <name>IMP</name>
        <dbReference type="ChEBI" id="CHEBI:58053"/>
        <note>ligand shared between dimeric partners</note>
    </ligand>
</feature>
<dbReference type="RefSeq" id="WP_188450648.1">
    <property type="nucleotide sequence ID" value="NZ_BMFS01000001.1"/>
</dbReference>
<feature type="binding site" evidence="8">
    <location>
        <position position="40"/>
    </location>
    <ligand>
        <name>Mg(2+)</name>
        <dbReference type="ChEBI" id="CHEBI:18420"/>
    </ligand>
</feature>
<dbReference type="HAMAP" id="MF_00011">
    <property type="entry name" value="Adenylosucc_synth"/>
    <property type="match status" value="1"/>
</dbReference>
<keyword evidence="7 8" id="KW-0342">GTP-binding</keyword>
<name>A0ABQ1XDK9_9PROT</name>
<organism evidence="11 12">
    <name type="scientific">Glycocaulis albus</name>
    <dbReference type="NCBI Taxonomy" id="1382801"/>
    <lineage>
        <taxon>Bacteria</taxon>
        <taxon>Pseudomonadati</taxon>
        <taxon>Pseudomonadota</taxon>
        <taxon>Alphaproteobacteria</taxon>
        <taxon>Maricaulales</taxon>
        <taxon>Maricaulaceae</taxon>
        <taxon>Glycocaulis</taxon>
    </lineage>
</organism>
<dbReference type="NCBIfam" id="TIGR00184">
    <property type="entry name" value="purA"/>
    <property type="match status" value="1"/>
</dbReference>
<dbReference type="Pfam" id="PF00709">
    <property type="entry name" value="Adenylsucc_synt"/>
    <property type="match status" value="1"/>
</dbReference>
<sequence>MANVVVVGAQWGDEGKGKIVDWLSLRADVVARFQGGHNAGHTLVVDGVTYKLSLMPSGVVRGKLSLLGNGVVVDPWAFLAEVEKVQAQGVAITPDLVKIAETAALILPVHRDLDGFRENRDDGMKIGTTRRGIGPAYEDKVGRRAVRVIDLADEKGLRARIADLLHHHNALRRGYGEAEYAAEELVASLLEIAPKILPYAAPVWRLLDDAIADGQKVLFEGAQGAFLDVDHGTYPFVTSSNTVSGQAAAGTGVGPGKTGYVLGIVKAYTTRVGEGPFPTELTDETGRLIGEKGHEFGTVTSRQRRCGWFDAVLVRQSAKINGLNGIALTKLDVLDGFKTLKVCTGYELDGETIDRLPASTADQARVTPVYEEMEGWSGSTKGARSWADLPAEAVKYVRRIEELIEAPVAMLSTSPEREDVILMQDPFRG</sequence>
<proteinExistence type="inferred from homology"/>